<proteinExistence type="predicted"/>
<name>A0AA95KJP8_9GAMM</name>
<organism evidence="2">
    <name type="scientific">Candidatus Thiocaldithrix dubininis</name>
    <dbReference type="NCBI Taxonomy" id="3080823"/>
    <lineage>
        <taxon>Bacteria</taxon>
        <taxon>Pseudomonadati</taxon>
        <taxon>Pseudomonadota</taxon>
        <taxon>Gammaproteobacteria</taxon>
        <taxon>Thiotrichales</taxon>
        <taxon>Thiotrichaceae</taxon>
        <taxon>Candidatus Thiocaldithrix</taxon>
    </lineage>
</organism>
<sequence length="126" mass="14157">MKQEKDQSDLGNAAWSACSRLVKIRSTIHKMVAEPRNTILAMVYLVMGSFDKASVVNRNKYPMSTNQYTTLEASIFITLTSLLTILLSLWMDTVIATSNTVLGLLWLCALLLQGVLLFRVIQCLRM</sequence>
<evidence type="ECO:0000313" key="2">
    <source>
        <dbReference type="EMBL" id="WGZ92190.1"/>
    </source>
</evidence>
<keyword evidence="1" id="KW-1133">Transmembrane helix</keyword>
<dbReference type="AlphaFoldDB" id="A0AA95KJP8"/>
<feature type="transmembrane region" description="Helical" evidence="1">
    <location>
        <begin position="68"/>
        <end position="91"/>
    </location>
</feature>
<evidence type="ECO:0000256" key="1">
    <source>
        <dbReference type="SAM" id="Phobius"/>
    </source>
</evidence>
<dbReference type="Proteomes" id="UP001300672">
    <property type="component" value="Chromosome"/>
</dbReference>
<accession>A0AA95KJP8</accession>
<protein>
    <submittedName>
        <fullName evidence="2">Uncharacterized protein</fullName>
    </submittedName>
</protein>
<gene>
    <name evidence="2" type="ORF">QJT80_06825</name>
</gene>
<keyword evidence="1" id="KW-0812">Transmembrane</keyword>
<dbReference type="EMBL" id="CP124755">
    <property type="protein sequence ID" value="WGZ92190.1"/>
    <property type="molecule type" value="Genomic_DNA"/>
</dbReference>
<reference evidence="2" key="2">
    <citation type="submission" date="2023-04" db="EMBL/GenBank/DDBJ databases">
        <authorList>
            <person name="Beletskiy A.V."/>
            <person name="Mardanov A.V."/>
            <person name="Ravin N.V."/>
        </authorList>
    </citation>
    <scope>NUCLEOTIDE SEQUENCE</scope>
    <source>
        <strain evidence="2">GKL-01</strain>
    </source>
</reference>
<keyword evidence="1" id="KW-0472">Membrane</keyword>
<feature type="transmembrane region" description="Helical" evidence="1">
    <location>
        <begin position="103"/>
        <end position="121"/>
    </location>
</feature>
<reference evidence="2" key="1">
    <citation type="journal article" date="2023" name="Int. J. Mol. Sci.">
        <title>Metagenomics Revealed a New Genus 'Candidatus Thiocaldithrix dubininis' gen. nov., sp. nov. and a New Species 'Candidatus Thiothrix putei' sp. nov. in the Family Thiotrichaceae, Some Members of Which Have Traits of Both Na+- and H+-Motive Energetics.</title>
        <authorList>
            <person name="Ravin N.V."/>
            <person name="Muntyan M.S."/>
            <person name="Smolyakov D.D."/>
            <person name="Rudenko T.S."/>
            <person name="Beletsky A.V."/>
            <person name="Mardanov A.V."/>
            <person name="Grabovich M.Y."/>
        </authorList>
    </citation>
    <scope>NUCLEOTIDE SEQUENCE</scope>
    <source>
        <strain evidence="2">GKL-01</strain>
    </source>
</reference>
<dbReference type="KEGG" id="tdu:QJT80_06825"/>